<dbReference type="GO" id="GO:0044027">
    <property type="term" value="P:negative regulation of gene expression via chromosomal CpG island methylation"/>
    <property type="evidence" value="ECO:0007669"/>
    <property type="project" value="TreeGrafter"/>
</dbReference>
<comment type="similarity">
    <text evidence="6 7">Belongs to the class I-like SAM-binding methyltransferase superfamily. C5-methyltransferase family.</text>
</comment>
<dbReference type="KEGG" id="liu:OU989_23345"/>
<sequence>MISKWLKKRKAKLSSRGIYIQDKELTQSNFKIGQNFKYLVDLNKKQIRIVPCEEQTNNIVSKRELKDGYKPVLDIRDKKALNAFQGADYLEVLILENEILVKGIKERKIKKSSIFKFFDFKKSTNTFNISIDKEELVSVVGGHDFTVSFNQTNGIEGYKLPENLPLLLRAISLFSGCGAMDIPFTQNGIEVVCAVEKNSEAAETYRYNHGNHIHVADITQIDKSIFMKCHAPIMFGGTPCQGFSNANRRLSFLENPNNLLVREFISSVKANKYAQIFVIENVPQILTAGKGQFLQEIKDELKDFHITHGVLNSMDFGDAQDRSRAFLIGSKIGPISLPKPHIKEPRTVYEAFEGLDTMVPNQEDFTISKKGTIERMKCIPQGGNWQDLPDHLKTKSMFKGSTQSNVYKRLKWDEPSCTIVNPRKCLLTHPEENRILTVRECARLFSIPDDFVFKGSLESKQQQIANSTPVLMVSAVVQKVKEAIVSFNALINRRTFSLV</sequence>
<dbReference type="NCBIfam" id="TIGR00675">
    <property type="entry name" value="dcm"/>
    <property type="match status" value="1"/>
</dbReference>
<dbReference type="RefSeq" id="WP_274797447.1">
    <property type="nucleotide sequence ID" value="NZ_CP113528.1"/>
</dbReference>
<keyword evidence="3 6" id="KW-0808">Transferase</keyword>
<evidence type="ECO:0000256" key="5">
    <source>
        <dbReference type="ARBA" id="ARBA00022747"/>
    </source>
</evidence>
<dbReference type="PROSITE" id="PS51679">
    <property type="entry name" value="SAM_MT_C5"/>
    <property type="match status" value="1"/>
</dbReference>
<dbReference type="InterPro" id="IPR029063">
    <property type="entry name" value="SAM-dependent_MTases_sf"/>
</dbReference>
<evidence type="ECO:0000313" key="9">
    <source>
        <dbReference type="Proteomes" id="UP001219585"/>
    </source>
</evidence>
<dbReference type="REBASE" id="694302">
    <property type="entry name" value="M.Lsp401ORF23345P"/>
</dbReference>
<protein>
    <recommendedName>
        <fullName evidence="1">DNA (cytosine-5-)-methyltransferase</fullName>
        <ecNumber evidence="1">2.1.1.37</ecNumber>
    </recommendedName>
</protein>
<accession>A0AAJ5RNG9</accession>
<keyword evidence="2 6" id="KW-0489">Methyltransferase</keyword>
<dbReference type="PRINTS" id="PR00105">
    <property type="entry name" value="C5METTRFRASE"/>
</dbReference>
<dbReference type="InterPro" id="IPR050390">
    <property type="entry name" value="C5-Methyltransferase"/>
</dbReference>
<dbReference type="AlphaFoldDB" id="A0AAJ5RNG9"/>
<proteinExistence type="inferred from homology"/>
<evidence type="ECO:0000313" key="8">
    <source>
        <dbReference type="EMBL" id="WDV09226.1"/>
    </source>
</evidence>
<evidence type="ECO:0000256" key="3">
    <source>
        <dbReference type="ARBA" id="ARBA00022679"/>
    </source>
</evidence>
<dbReference type="GO" id="GO:0003886">
    <property type="term" value="F:DNA (cytosine-5-)-methyltransferase activity"/>
    <property type="evidence" value="ECO:0007669"/>
    <property type="project" value="UniProtKB-EC"/>
</dbReference>
<reference evidence="8" key="1">
    <citation type="submission" date="2022-11" db="EMBL/GenBank/DDBJ databases">
        <title>Lysinibacillus irui.</title>
        <authorList>
            <person name="Akintayo S.O."/>
        </authorList>
    </citation>
    <scope>NUCLEOTIDE SEQUENCE</scope>
    <source>
        <strain evidence="8">IRB4-01</strain>
        <plasmid evidence="8">unnamed</plasmid>
    </source>
</reference>
<organism evidence="8 9">
    <name type="scientific">Lysinibacillus irui</name>
    <dbReference type="NCBI Taxonomy" id="2998077"/>
    <lineage>
        <taxon>Bacteria</taxon>
        <taxon>Bacillati</taxon>
        <taxon>Bacillota</taxon>
        <taxon>Bacilli</taxon>
        <taxon>Bacillales</taxon>
        <taxon>Bacillaceae</taxon>
        <taxon>Lysinibacillus</taxon>
    </lineage>
</organism>
<feature type="active site" evidence="6">
    <location>
        <position position="240"/>
    </location>
</feature>
<dbReference type="Pfam" id="PF00145">
    <property type="entry name" value="DNA_methylase"/>
    <property type="match status" value="1"/>
</dbReference>
<dbReference type="InterPro" id="IPR001525">
    <property type="entry name" value="C5_MeTfrase"/>
</dbReference>
<dbReference type="GO" id="GO:0003677">
    <property type="term" value="F:DNA binding"/>
    <property type="evidence" value="ECO:0007669"/>
    <property type="project" value="TreeGrafter"/>
</dbReference>
<dbReference type="Gene3D" id="3.40.50.150">
    <property type="entry name" value="Vaccinia Virus protein VP39"/>
    <property type="match status" value="1"/>
</dbReference>
<gene>
    <name evidence="8" type="ORF">OU989_23345</name>
</gene>
<evidence type="ECO:0000256" key="6">
    <source>
        <dbReference type="PROSITE-ProRule" id="PRU01016"/>
    </source>
</evidence>
<dbReference type="EC" id="2.1.1.37" evidence="1"/>
<dbReference type="SUPFAM" id="SSF53335">
    <property type="entry name" value="S-adenosyl-L-methionine-dependent methyltransferases"/>
    <property type="match status" value="1"/>
</dbReference>
<dbReference type="Proteomes" id="UP001219585">
    <property type="component" value="Plasmid unnamed"/>
</dbReference>
<keyword evidence="8" id="KW-0614">Plasmid</keyword>
<name>A0AAJ5RNG9_9BACI</name>
<geneLocation type="plasmid" evidence="8 9">
    <name>unnamed</name>
</geneLocation>
<evidence type="ECO:0000256" key="2">
    <source>
        <dbReference type="ARBA" id="ARBA00022603"/>
    </source>
</evidence>
<dbReference type="GO" id="GO:0009307">
    <property type="term" value="P:DNA restriction-modification system"/>
    <property type="evidence" value="ECO:0007669"/>
    <property type="project" value="UniProtKB-KW"/>
</dbReference>
<dbReference type="PANTHER" id="PTHR10629:SF52">
    <property type="entry name" value="DNA (CYTOSINE-5)-METHYLTRANSFERASE 1"/>
    <property type="match status" value="1"/>
</dbReference>
<dbReference type="GO" id="GO:0032259">
    <property type="term" value="P:methylation"/>
    <property type="evidence" value="ECO:0007669"/>
    <property type="project" value="UniProtKB-KW"/>
</dbReference>
<evidence type="ECO:0000256" key="7">
    <source>
        <dbReference type="RuleBase" id="RU000416"/>
    </source>
</evidence>
<evidence type="ECO:0000256" key="1">
    <source>
        <dbReference type="ARBA" id="ARBA00011975"/>
    </source>
</evidence>
<dbReference type="EMBL" id="CP113528">
    <property type="protein sequence ID" value="WDV09226.1"/>
    <property type="molecule type" value="Genomic_DNA"/>
</dbReference>
<keyword evidence="4 6" id="KW-0949">S-adenosyl-L-methionine</keyword>
<evidence type="ECO:0000256" key="4">
    <source>
        <dbReference type="ARBA" id="ARBA00022691"/>
    </source>
</evidence>
<dbReference type="Gene3D" id="3.90.120.10">
    <property type="entry name" value="DNA Methylase, subunit A, domain 2"/>
    <property type="match status" value="1"/>
</dbReference>
<dbReference type="PANTHER" id="PTHR10629">
    <property type="entry name" value="CYTOSINE-SPECIFIC METHYLTRANSFERASE"/>
    <property type="match status" value="1"/>
</dbReference>
<keyword evidence="5" id="KW-0680">Restriction system</keyword>